<dbReference type="Proteomes" id="UP000664081">
    <property type="component" value="Unassembled WGS sequence"/>
</dbReference>
<feature type="region of interest" description="Disordered" evidence="1">
    <location>
        <begin position="69"/>
        <end position="99"/>
    </location>
</feature>
<dbReference type="RefSeq" id="WP_207572572.1">
    <property type="nucleotide sequence ID" value="NZ_JAFNLQ010000014.1"/>
</dbReference>
<reference evidence="2 3" key="1">
    <citation type="submission" date="2021-03" db="EMBL/GenBank/DDBJ databases">
        <title>Staphylococci and Mammaliicocci in bats.</title>
        <authorList>
            <person name="Fountain K."/>
        </authorList>
    </citation>
    <scope>NUCLEOTIDE SEQUENCE [LARGE SCALE GENOMIC DNA]</scope>
    <source>
        <strain evidence="2 3">18_1_E_SW</strain>
    </source>
</reference>
<evidence type="ECO:0000313" key="3">
    <source>
        <dbReference type="Proteomes" id="UP000664081"/>
    </source>
</evidence>
<dbReference type="InterPro" id="IPR011688">
    <property type="entry name" value="PVL_Orf50"/>
</dbReference>
<comment type="caution">
    <text evidence="2">The sequence shown here is derived from an EMBL/GenBank/DDBJ whole genome shotgun (WGS) entry which is preliminary data.</text>
</comment>
<name>A0ABS3L069_9STAP</name>
<evidence type="ECO:0000313" key="2">
    <source>
        <dbReference type="EMBL" id="MBO1226936.1"/>
    </source>
</evidence>
<accession>A0ABS3L069</accession>
<dbReference type="EMBL" id="JAFNLT010000004">
    <property type="protein sequence ID" value="MBO1226936.1"/>
    <property type="molecule type" value="Genomic_DNA"/>
</dbReference>
<proteinExistence type="predicted"/>
<gene>
    <name evidence="2" type="ORF">J3T88_06295</name>
</gene>
<evidence type="ECO:0000256" key="1">
    <source>
        <dbReference type="SAM" id="MobiDB-lite"/>
    </source>
</evidence>
<sequence>MKTIKIHDAIYEIKGENYEMAEKLDITDKLIRNRLLNRWTLAEACQVPKGMKREDLVYINYAKQYEEDNKEAKQNYHDEKQREERPWLYDGTPQNHDRGKYTKELMRNNAIAKVKVDMYGNVQLV</sequence>
<protein>
    <recommendedName>
        <fullName evidence="4">Phage protein</fullName>
    </recommendedName>
</protein>
<evidence type="ECO:0008006" key="4">
    <source>
        <dbReference type="Google" id="ProtNLM"/>
    </source>
</evidence>
<feature type="compositionally biased region" description="Basic and acidic residues" evidence="1">
    <location>
        <begin position="69"/>
        <end position="87"/>
    </location>
</feature>
<organism evidence="2 3">
    <name type="scientific">Staphylococcus nepalensis</name>
    <dbReference type="NCBI Taxonomy" id="214473"/>
    <lineage>
        <taxon>Bacteria</taxon>
        <taxon>Bacillati</taxon>
        <taxon>Bacillota</taxon>
        <taxon>Bacilli</taxon>
        <taxon>Bacillales</taxon>
        <taxon>Staphylococcaceae</taxon>
        <taxon>Staphylococcus</taxon>
    </lineage>
</organism>
<keyword evidence="3" id="KW-1185">Reference proteome</keyword>
<dbReference type="Pfam" id="PF07768">
    <property type="entry name" value="PVL_ORF50"/>
    <property type="match status" value="1"/>
</dbReference>